<dbReference type="PROSITE" id="PS50830">
    <property type="entry name" value="TNASE_3"/>
    <property type="match status" value="1"/>
</dbReference>
<feature type="signal peptide" evidence="1">
    <location>
        <begin position="1"/>
        <end position="22"/>
    </location>
</feature>
<accession>A0ABP6N893</accession>
<dbReference type="SUPFAM" id="SSF50199">
    <property type="entry name" value="Staphylococcal nuclease"/>
    <property type="match status" value="1"/>
</dbReference>
<dbReference type="Gene3D" id="2.40.50.90">
    <property type="match status" value="1"/>
</dbReference>
<organism evidence="3 4">
    <name type="scientific">Planomonospora alba</name>
    <dbReference type="NCBI Taxonomy" id="161354"/>
    <lineage>
        <taxon>Bacteria</taxon>
        <taxon>Bacillati</taxon>
        <taxon>Actinomycetota</taxon>
        <taxon>Actinomycetes</taxon>
        <taxon>Streptosporangiales</taxon>
        <taxon>Streptosporangiaceae</taxon>
        <taxon>Planomonospora</taxon>
    </lineage>
</organism>
<dbReference type="Pfam" id="PF05901">
    <property type="entry name" value="Excalibur"/>
    <property type="match status" value="1"/>
</dbReference>
<name>A0ABP6N893_9ACTN</name>
<evidence type="ECO:0000313" key="4">
    <source>
        <dbReference type="Proteomes" id="UP001500320"/>
    </source>
</evidence>
<dbReference type="InterPro" id="IPR008613">
    <property type="entry name" value="Excalibur_Ca-bd_domain"/>
</dbReference>
<protein>
    <recommendedName>
        <fullName evidence="2">TNase-like domain-containing protein</fullName>
    </recommendedName>
</protein>
<evidence type="ECO:0000256" key="1">
    <source>
        <dbReference type="SAM" id="SignalP"/>
    </source>
</evidence>
<dbReference type="EMBL" id="BAAAUT010000023">
    <property type="protein sequence ID" value="GAA3138576.1"/>
    <property type="molecule type" value="Genomic_DNA"/>
</dbReference>
<gene>
    <name evidence="3" type="ORF">GCM10010466_31900</name>
</gene>
<dbReference type="InterPro" id="IPR016071">
    <property type="entry name" value="Staphylococal_nuclease_OB-fold"/>
</dbReference>
<evidence type="ECO:0000259" key="2">
    <source>
        <dbReference type="PROSITE" id="PS50830"/>
    </source>
</evidence>
<sequence length="234" mass="26595">MRRVLRLSLPALAALATIPVTAPPAAAAPLSGLPRGVRKAVVTRVVDGDTIEVRLGKSKRAVRVRLLGLDTPEHGRCWFDAATDRARRLMPVGGTVHLLRDRDHHDHYGRRLFYVYNHRGVSVARTLIRYGYAKALLYRKNDRYITTMRREEAGARKKRLRIWSGRCDRPADRVEPQPVEVQPAGFALPGWRPDPRFPTCRAAIAAGFGPYRRGIHPEYDWYRDADRDGIVCER</sequence>
<dbReference type="Pfam" id="PF00565">
    <property type="entry name" value="SNase"/>
    <property type="match status" value="1"/>
</dbReference>
<comment type="caution">
    <text evidence="3">The sequence shown here is derived from an EMBL/GenBank/DDBJ whole genome shotgun (WGS) entry which is preliminary data.</text>
</comment>
<keyword evidence="4" id="KW-1185">Reference proteome</keyword>
<feature type="chain" id="PRO_5046099451" description="TNase-like domain-containing protein" evidence="1">
    <location>
        <begin position="23"/>
        <end position="234"/>
    </location>
</feature>
<reference evidence="4" key="1">
    <citation type="journal article" date="2019" name="Int. J. Syst. Evol. Microbiol.">
        <title>The Global Catalogue of Microorganisms (GCM) 10K type strain sequencing project: providing services to taxonomists for standard genome sequencing and annotation.</title>
        <authorList>
            <consortium name="The Broad Institute Genomics Platform"/>
            <consortium name="The Broad Institute Genome Sequencing Center for Infectious Disease"/>
            <person name="Wu L."/>
            <person name="Ma J."/>
        </authorList>
    </citation>
    <scope>NUCLEOTIDE SEQUENCE [LARGE SCALE GENOMIC DNA]</scope>
    <source>
        <strain evidence="4">JCM 9373</strain>
    </source>
</reference>
<keyword evidence="1" id="KW-0732">Signal</keyword>
<dbReference type="InterPro" id="IPR035437">
    <property type="entry name" value="SNase_OB-fold_sf"/>
</dbReference>
<feature type="domain" description="TNase-like" evidence="2">
    <location>
        <begin position="36"/>
        <end position="165"/>
    </location>
</feature>
<proteinExistence type="predicted"/>
<dbReference type="SMART" id="SM00318">
    <property type="entry name" value="SNc"/>
    <property type="match status" value="1"/>
</dbReference>
<dbReference type="SMART" id="SM00894">
    <property type="entry name" value="Excalibur"/>
    <property type="match status" value="1"/>
</dbReference>
<dbReference type="RefSeq" id="WP_344860168.1">
    <property type="nucleotide sequence ID" value="NZ_BAAAUT010000023.1"/>
</dbReference>
<dbReference type="Proteomes" id="UP001500320">
    <property type="component" value="Unassembled WGS sequence"/>
</dbReference>
<evidence type="ECO:0000313" key="3">
    <source>
        <dbReference type="EMBL" id="GAA3138576.1"/>
    </source>
</evidence>